<dbReference type="AlphaFoldDB" id="A0A3N0Z774"/>
<proteinExistence type="predicted"/>
<evidence type="ECO:0000256" key="1">
    <source>
        <dbReference type="SAM" id="MobiDB-lite"/>
    </source>
</evidence>
<comment type="caution">
    <text evidence="2">The sequence shown here is derived from an EMBL/GenBank/DDBJ whole genome shotgun (WGS) entry which is preliminary data.</text>
</comment>
<reference evidence="2 3" key="1">
    <citation type="submission" date="2018-10" db="EMBL/GenBank/DDBJ databases">
        <title>Genome assembly for a Yunnan-Guizhou Plateau 3E fish, Anabarilius grahami (Regan), and its evolutionary and genetic applications.</title>
        <authorList>
            <person name="Jiang W."/>
        </authorList>
    </citation>
    <scope>NUCLEOTIDE SEQUENCE [LARGE SCALE GENOMIC DNA]</scope>
    <source>
        <strain evidence="2">AG-KIZ</strain>
        <tissue evidence="2">Muscle</tissue>
    </source>
</reference>
<organism evidence="2 3">
    <name type="scientific">Anabarilius grahami</name>
    <name type="common">Kanglang fish</name>
    <name type="synonym">Barilius grahami</name>
    <dbReference type="NCBI Taxonomy" id="495550"/>
    <lineage>
        <taxon>Eukaryota</taxon>
        <taxon>Metazoa</taxon>
        <taxon>Chordata</taxon>
        <taxon>Craniata</taxon>
        <taxon>Vertebrata</taxon>
        <taxon>Euteleostomi</taxon>
        <taxon>Actinopterygii</taxon>
        <taxon>Neopterygii</taxon>
        <taxon>Teleostei</taxon>
        <taxon>Ostariophysi</taxon>
        <taxon>Cypriniformes</taxon>
        <taxon>Xenocyprididae</taxon>
        <taxon>Xenocypridinae</taxon>
        <taxon>Xenocypridinae incertae sedis</taxon>
        <taxon>Anabarilius</taxon>
    </lineage>
</organism>
<accession>A0A3N0Z774</accession>
<gene>
    <name evidence="2" type="ORF">DPX16_10614</name>
</gene>
<feature type="region of interest" description="Disordered" evidence="1">
    <location>
        <begin position="1"/>
        <end position="27"/>
    </location>
</feature>
<protein>
    <submittedName>
        <fullName evidence="2">Uncharacterized protein</fullName>
    </submittedName>
</protein>
<dbReference type="EMBL" id="RJVU01007007">
    <property type="protein sequence ID" value="ROL54191.1"/>
    <property type="molecule type" value="Genomic_DNA"/>
</dbReference>
<keyword evidence="3" id="KW-1185">Reference proteome</keyword>
<dbReference type="Proteomes" id="UP000281406">
    <property type="component" value="Unassembled WGS sequence"/>
</dbReference>
<evidence type="ECO:0000313" key="3">
    <source>
        <dbReference type="Proteomes" id="UP000281406"/>
    </source>
</evidence>
<name>A0A3N0Z774_ANAGA</name>
<evidence type="ECO:0000313" key="2">
    <source>
        <dbReference type="EMBL" id="ROL54191.1"/>
    </source>
</evidence>
<sequence length="88" mass="10048">MTSNATPFQPPKKYKKNKNRYADTPPPLKLNQVCDWPSTLLPLVHESRVLMNMTYWSQTAVDLNRATAASGAARRYCGDEVLRFMTDE</sequence>